<dbReference type="Gene3D" id="1.10.20.10">
    <property type="entry name" value="Histone, subunit A"/>
    <property type="match status" value="1"/>
</dbReference>
<comment type="caution">
    <text evidence="2">The sequence shown here is derived from an EMBL/GenBank/DDBJ whole genome shotgun (WGS) entry which is preliminary data.</text>
</comment>
<dbReference type="GO" id="GO:0030527">
    <property type="term" value="F:structural constituent of chromatin"/>
    <property type="evidence" value="ECO:0007669"/>
    <property type="project" value="InterPro"/>
</dbReference>
<evidence type="ECO:0000313" key="2">
    <source>
        <dbReference type="EMBL" id="KAF9619126.1"/>
    </source>
</evidence>
<dbReference type="InterPro" id="IPR000558">
    <property type="entry name" value="Histone_H2B"/>
</dbReference>
<dbReference type="SUPFAM" id="SSF47113">
    <property type="entry name" value="Histone-fold"/>
    <property type="match status" value="1"/>
</dbReference>
<dbReference type="EMBL" id="JADFTS010000002">
    <property type="protein sequence ID" value="KAF9619126.1"/>
    <property type="molecule type" value="Genomic_DNA"/>
</dbReference>
<accession>A0A835IJM9</accession>
<dbReference type="InterPro" id="IPR009072">
    <property type="entry name" value="Histone-fold"/>
</dbReference>
<dbReference type="SMART" id="SM00427">
    <property type="entry name" value="H2B"/>
    <property type="match status" value="1"/>
</dbReference>
<protein>
    <submittedName>
        <fullName evidence="2">Uncharacterized protein</fullName>
    </submittedName>
</protein>
<name>A0A835IJM9_9MAGN</name>
<sequence>MVCCYLSGFMNDCLLADLDLDKEFNFLFFPEFEEKVTVSNLCYEQKSPGITPVKDHLEAYESHMFFLKKDDAKRMFSISLATKGKNFGRYNLYIWKVELWKRVHPDLVISLIAMGIINNFVNAEKEVEFTIRLILLGELVKCAVSEGKKVVRKYTDSQEDAAEP</sequence>
<dbReference type="Proteomes" id="UP000631114">
    <property type="component" value="Unassembled WGS sequence"/>
</dbReference>
<evidence type="ECO:0000313" key="3">
    <source>
        <dbReference type="Proteomes" id="UP000631114"/>
    </source>
</evidence>
<reference evidence="2 3" key="1">
    <citation type="submission" date="2020-10" db="EMBL/GenBank/DDBJ databases">
        <title>The Coptis chinensis genome and diversification of protoberbering-type alkaloids.</title>
        <authorList>
            <person name="Wang B."/>
            <person name="Shu S."/>
            <person name="Song C."/>
            <person name="Liu Y."/>
        </authorList>
    </citation>
    <scope>NUCLEOTIDE SEQUENCE [LARGE SCALE GENOMIC DNA]</scope>
    <source>
        <strain evidence="2">HL-2020</strain>
        <tissue evidence="2">Leaf</tissue>
    </source>
</reference>
<comment type="similarity">
    <text evidence="1">Belongs to the histone H2B family.</text>
</comment>
<organism evidence="2 3">
    <name type="scientific">Coptis chinensis</name>
    <dbReference type="NCBI Taxonomy" id="261450"/>
    <lineage>
        <taxon>Eukaryota</taxon>
        <taxon>Viridiplantae</taxon>
        <taxon>Streptophyta</taxon>
        <taxon>Embryophyta</taxon>
        <taxon>Tracheophyta</taxon>
        <taxon>Spermatophyta</taxon>
        <taxon>Magnoliopsida</taxon>
        <taxon>Ranunculales</taxon>
        <taxon>Ranunculaceae</taxon>
        <taxon>Coptidoideae</taxon>
        <taxon>Coptis</taxon>
    </lineage>
</organism>
<dbReference type="GO" id="GO:0003677">
    <property type="term" value="F:DNA binding"/>
    <property type="evidence" value="ECO:0007669"/>
    <property type="project" value="InterPro"/>
</dbReference>
<dbReference type="GO" id="GO:0046982">
    <property type="term" value="F:protein heterodimerization activity"/>
    <property type="evidence" value="ECO:0007669"/>
    <property type="project" value="InterPro"/>
</dbReference>
<dbReference type="GO" id="GO:0000786">
    <property type="term" value="C:nucleosome"/>
    <property type="evidence" value="ECO:0007669"/>
    <property type="project" value="InterPro"/>
</dbReference>
<dbReference type="PANTHER" id="PTHR23428">
    <property type="entry name" value="HISTONE H2B"/>
    <property type="match status" value="1"/>
</dbReference>
<evidence type="ECO:0000256" key="1">
    <source>
        <dbReference type="ARBA" id="ARBA00006846"/>
    </source>
</evidence>
<proteinExistence type="inferred from homology"/>
<keyword evidence="3" id="KW-1185">Reference proteome</keyword>
<dbReference type="AlphaFoldDB" id="A0A835IJM9"/>
<gene>
    <name evidence="2" type="ORF">IFM89_005140</name>
</gene>